<organism evidence="2 3">
    <name type="scientific">Mortierella polycephala</name>
    <dbReference type="NCBI Taxonomy" id="41804"/>
    <lineage>
        <taxon>Eukaryota</taxon>
        <taxon>Fungi</taxon>
        <taxon>Fungi incertae sedis</taxon>
        <taxon>Mucoromycota</taxon>
        <taxon>Mortierellomycotina</taxon>
        <taxon>Mortierellomycetes</taxon>
        <taxon>Mortierellales</taxon>
        <taxon>Mortierellaceae</taxon>
        <taxon>Mortierella</taxon>
    </lineage>
</organism>
<feature type="compositionally biased region" description="Polar residues" evidence="1">
    <location>
        <begin position="78"/>
        <end position="103"/>
    </location>
</feature>
<evidence type="ECO:0000256" key="1">
    <source>
        <dbReference type="SAM" id="MobiDB-lite"/>
    </source>
</evidence>
<feature type="compositionally biased region" description="Basic and acidic residues" evidence="1">
    <location>
        <begin position="118"/>
        <end position="129"/>
    </location>
</feature>
<keyword evidence="3" id="KW-1185">Reference proteome</keyword>
<feature type="compositionally biased region" description="Low complexity" evidence="1">
    <location>
        <begin position="62"/>
        <end position="74"/>
    </location>
</feature>
<dbReference type="AlphaFoldDB" id="A0A9P6PT40"/>
<reference evidence="2" key="1">
    <citation type="journal article" date="2020" name="Fungal Divers.">
        <title>Resolving the Mortierellaceae phylogeny through synthesis of multi-gene phylogenetics and phylogenomics.</title>
        <authorList>
            <person name="Vandepol N."/>
            <person name="Liber J."/>
            <person name="Desiro A."/>
            <person name="Na H."/>
            <person name="Kennedy M."/>
            <person name="Barry K."/>
            <person name="Grigoriev I.V."/>
            <person name="Miller A.N."/>
            <person name="O'Donnell K."/>
            <person name="Stajich J.E."/>
            <person name="Bonito G."/>
        </authorList>
    </citation>
    <scope>NUCLEOTIDE SEQUENCE</scope>
    <source>
        <strain evidence="2">KOD948</strain>
    </source>
</reference>
<dbReference type="OrthoDB" id="10409527at2759"/>
<protein>
    <submittedName>
        <fullName evidence="2">Uncharacterized protein</fullName>
    </submittedName>
</protein>
<proteinExistence type="predicted"/>
<feature type="compositionally biased region" description="Polar residues" evidence="1">
    <location>
        <begin position="41"/>
        <end position="61"/>
    </location>
</feature>
<gene>
    <name evidence="2" type="ORF">BG011_007085</name>
</gene>
<feature type="region of interest" description="Disordered" evidence="1">
    <location>
        <begin position="1"/>
        <end position="129"/>
    </location>
</feature>
<evidence type="ECO:0000313" key="3">
    <source>
        <dbReference type="Proteomes" id="UP000726737"/>
    </source>
</evidence>
<sequence length="129" mass="13286">MSLIKTEADTAAGAIEISPAPSIPSSADPQPLLAMSAPQDFVSTDSSTANSEPTPSAPTHNPVSSSPHSQSQPVADGMNSTGNSNEPQATNDVSASGITQTSALERGPLGLAPDEEEWIKSRMEYAVHE</sequence>
<evidence type="ECO:0000313" key="2">
    <source>
        <dbReference type="EMBL" id="KAG0252270.1"/>
    </source>
</evidence>
<accession>A0A9P6PT40</accession>
<feature type="compositionally biased region" description="Low complexity" evidence="1">
    <location>
        <begin position="11"/>
        <end position="31"/>
    </location>
</feature>
<comment type="caution">
    <text evidence="2">The sequence shown here is derived from an EMBL/GenBank/DDBJ whole genome shotgun (WGS) entry which is preliminary data.</text>
</comment>
<name>A0A9P6PT40_9FUNG</name>
<dbReference type="Proteomes" id="UP000726737">
    <property type="component" value="Unassembled WGS sequence"/>
</dbReference>
<dbReference type="EMBL" id="JAAAJA010000531">
    <property type="protein sequence ID" value="KAG0252270.1"/>
    <property type="molecule type" value="Genomic_DNA"/>
</dbReference>